<reference evidence="10 11" key="1">
    <citation type="journal article" date="2011" name="Proc. Natl. Acad. Sci. U.S.A.">
        <title>Comparative genomics of xylose-fermenting fungi for enhanced biofuel production.</title>
        <authorList>
            <person name="Wohlbach D.J."/>
            <person name="Kuo A."/>
            <person name="Sato T.K."/>
            <person name="Potts K.M."/>
            <person name="Salamov A.A."/>
            <person name="LaButti K.M."/>
            <person name="Sun H."/>
            <person name="Clum A."/>
            <person name="Pangilinan J.L."/>
            <person name="Lindquist E.A."/>
            <person name="Lucas S."/>
            <person name="Lapidus A."/>
            <person name="Jin M."/>
            <person name="Gunawan C."/>
            <person name="Balan V."/>
            <person name="Dale B.E."/>
            <person name="Jeffries T.W."/>
            <person name="Zinkel R."/>
            <person name="Barry K.W."/>
            <person name="Grigoriev I.V."/>
            <person name="Gasch A.P."/>
        </authorList>
    </citation>
    <scope>NUCLEOTIDE SEQUENCE [LARGE SCALE GENOMIC DNA]</scope>
    <source>
        <strain evidence="11">NRRL Y-27907 / 11-Y1</strain>
    </source>
</reference>
<keyword evidence="6" id="KW-0804">Transcription</keyword>
<dbReference type="PROSITE" id="PS00463">
    <property type="entry name" value="ZN2_CY6_FUNGAL_1"/>
    <property type="match status" value="1"/>
</dbReference>
<evidence type="ECO:0000313" key="10">
    <source>
        <dbReference type="EMBL" id="EGW34046.1"/>
    </source>
</evidence>
<dbReference type="STRING" id="619300.G3AJZ5"/>
<evidence type="ECO:0000256" key="5">
    <source>
        <dbReference type="ARBA" id="ARBA00023125"/>
    </source>
</evidence>
<evidence type="ECO:0000256" key="4">
    <source>
        <dbReference type="ARBA" id="ARBA00023015"/>
    </source>
</evidence>
<proteinExistence type="predicted"/>
<evidence type="ECO:0000256" key="7">
    <source>
        <dbReference type="ARBA" id="ARBA00023242"/>
    </source>
</evidence>
<feature type="region of interest" description="Disordered" evidence="8">
    <location>
        <begin position="102"/>
        <end position="133"/>
    </location>
</feature>
<dbReference type="RefSeq" id="XP_007373630.1">
    <property type="nucleotide sequence ID" value="XM_007373568.1"/>
</dbReference>
<organism evidence="11">
    <name type="scientific">Spathaspora passalidarum (strain NRRL Y-27907 / 11-Y1)</name>
    <dbReference type="NCBI Taxonomy" id="619300"/>
    <lineage>
        <taxon>Eukaryota</taxon>
        <taxon>Fungi</taxon>
        <taxon>Dikarya</taxon>
        <taxon>Ascomycota</taxon>
        <taxon>Saccharomycotina</taxon>
        <taxon>Pichiomycetes</taxon>
        <taxon>Debaryomycetaceae</taxon>
        <taxon>Spathaspora</taxon>
    </lineage>
</organism>
<dbReference type="AlphaFoldDB" id="G3AJZ5"/>
<sequence length="585" mass="66884">MNNSNGTKKRKHTPSETRKLAQASRILKACDNCRKQKTRCFRSPENPNSCVRCHALNKSCSFETFNFDPYFTDNNKLDLIYNGINEVLGLLKNTPTMVATPISNSSSINSQQQENEKEDSNEFVDDSTQFQSPPSSFITSPFLIISNSVPESVPSPIHKLLNPSKYHSEPNDVISLSILSESDAITLMDEFRRDFGKWISLPIYISTKDWIDEIRIKSSLLLTTGCCITIGKTTSSLPVELSNKLIQDMNECILKYSFYHRKDGIIEFLQAMVLLSTYSISISSLVLDSEANLDSWTLSQIGLSTFISSSTFGHLKATNDDITLTQLRIYNHLCLTHLFYCMISGRMCIIDEIRINQCYGTLSLLNATNFDGRMVAEINMILITYTFIQLNNNVQDLSELDHNLMNVLEETKLWYQQWEYLFSQPTIQFVELNYHFCTILIYYGYEYHKSKITGRKVEFLSNASLNVLNYANEFSLIEMFNHAYSLVKEINNLEDDIGFSYLSDQIHFCFYFAALCLIKILYQCTTGKGYSEQLSEKENVMEVVNTLVDKFSTISRGDSNNAAFKYKSGIEQILQSHFPEYSDSS</sequence>
<evidence type="ECO:0000259" key="9">
    <source>
        <dbReference type="PROSITE" id="PS50048"/>
    </source>
</evidence>
<protein>
    <recommendedName>
        <fullName evidence="9">Zn(2)-C6 fungal-type domain-containing protein</fullName>
    </recommendedName>
</protein>
<keyword evidence="11" id="KW-1185">Reference proteome</keyword>
<dbReference type="OrthoDB" id="2595934at2759"/>
<dbReference type="SUPFAM" id="SSF57701">
    <property type="entry name" value="Zn2/Cys6 DNA-binding domain"/>
    <property type="match status" value="1"/>
</dbReference>
<keyword evidence="7" id="KW-0539">Nucleus</keyword>
<evidence type="ECO:0000256" key="2">
    <source>
        <dbReference type="ARBA" id="ARBA00022723"/>
    </source>
</evidence>
<keyword evidence="4" id="KW-0805">Transcription regulation</keyword>
<feature type="region of interest" description="Disordered" evidence="8">
    <location>
        <begin position="1"/>
        <end position="20"/>
    </location>
</feature>
<keyword evidence="5" id="KW-0238">DNA-binding</keyword>
<dbReference type="Gene3D" id="4.10.240.10">
    <property type="entry name" value="Zn(2)-C6 fungal-type DNA-binding domain"/>
    <property type="match status" value="1"/>
</dbReference>
<dbReference type="GO" id="GO:0000981">
    <property type="term" value="F:DNA-binding transcription factor activity, RNA polymerase II-specific"/>
    <property type="evidence" value="ECO:0007669"/>
    <property type="project" value="InterPro"/>
</dbReference>
<evidence type="ECO:0000256" key="1">
    <source>
        <dbReference type="ARBA" id="ARBA00004123"/>
    </source>
</evidence>
<evidence type="ECO:0000313" key="11">
    <source>
        <dbReference type="Proteomes" id="UP000000709"/>
    </source>
</evidence>
<dbReference type="eggNOG" id="ENOG502QUEK">
    <property type="taxonomic scope" value="Eukaryota"/>
</dbReference>
<feature type="compositionally biased region" description="Low complexity" evidence="8">
    <location>
        <begin position="102"/>
        <end position="113"/>
    </location>
</feature>
<keyword evidence="2" id="KW-0479">Metal-binding</keyword>
<dbReference type="OMA" id="WEYLFSQ"/>
<dbReference type="Pfam" id="PF00172">
    <property type="entry name" value="Zn_clus"/>
    <property type="match status" value="1"/>
</dbReference>
<evidence type="ECO:0000256" key="6">
    <source>
        <dbReference type="ARBA" id="ARBA00023163"/>
    </source>
</evidence>
<dbReference type="PANTHER" id="PTHR31845">
    <property type="entry name" value="FINGER DOMAIN PROTEIN, PUTATIVE-RELATED"/>
    <property type="match status" value="1"/>
</dbReference>
<dbReference type="PANTHER" id="PTHR31845:SF34">
    <property type="entry name" value="TRANSCRIPTIONAL ACTIVATOR OF PROTEASES PRTT"/>
    <property type="match status" value="1"/>
</dbReference>
<dbReference type="Proteomes" id="UP000000709">
    <property type="component" value="Unassembled WGS sequence"/>
</dbReference>
<evidence type="ECO:0000256" key="3">
    <source>
        <dbReference type="ARBA" id="ARBA00022833"/>
    </source>
</evidence>
<name>G3AJZ5_SPAPN</name>
<dbReference type="InParanoid" id="G3AJZ5"/>
<comment type="subcellular location">
    <subcellularLocation>
        <location evidence="1">Nucleus</location>
    </subcellularLocation>
</comment>
<dbReference type="InterPro" id="IPR036864">
    <property type="entry name" value="Zn2-C6_fun-type_DNA-bd_sf"/>
</dbReference>
<dbReference type="CDD" id="cd12148">
    <property type="entry name" value="fungal_TF_MHR"/>
    <property type="match status" value="1"/>
</dbReference>
<dbReference type="GO" id="GO:0005634">
    <property type="term" value="C:nucleus"/>
    <property type="evidence" value="ECO:0007669"/>
    <property type="project" value="UniProtKB-SubCell"/>
</dbReference>
<dbReference type="InterPro" id="IPR051089">
    <property type="entry name" value="prtT"/>
</dbReference>
<dbReference type="GeneID" id="18869796"/>
<dbReference type="EMBL" id="GL996500">
    <property type="protein sequence ID" value="EGW34046.1"/>
    <property type="molecule type" value="Genomic_DNA"/>
</dbReference>
<dbReference type="GO" id="GO:0000976">
    <property type="term" value="F:transcription cis-regulatory region binding"/>
    <property type="evidence" value="ECO:0007669"/>
    <property type="project" value="TreeGrafter"/>
</dbReference>
<dbReference type="HOGENOM" id="CLU_021797_0_0_1"/>
<feature type="domain" description="Zn(2)-C6 fungal-type" evidence="9">
    <location>
        <begin position="29"/>
        <end position="62"/>
    </location>
</feature>
<dbReference type="GO" id="GO:0008270">
    <property type="term" value="F:zinc ion binding"/>
    <property type="evidence" value="ECO:0007669"/>
    <property type="project" value="InterPro"/>
</dbReference>
<accession>G3AJZ5</accession>
<gene>
    <name evidence="10" type="ORF">SPAPADRAFT_134248</name>
</gene>
<dbReference type="SMART" id="SM00066">
    <property type="entry name" value="GAL4"/>
    <property type="match status" value="1"/>
</dbReference>
<dbReference type="CDD" id="cd00067">
    <property type="entry name" value="GAL4"/>
    <property type="match status" value="1"/>
</dbReference>
<keyword evidence="3" id="KW-0862">Zinc</keyword>
<evidence type="ECO:0000256" key="8">
    <source>
        <dbReference type="SAM" id="MobiDB-lite"/>
    </source>
</evidence>
<dbReference type="PROSITE" id="PS50048">
    <property type="entry name" value="ZN2_CY6_FUNGAL_2"/>
    <property type="match status" value="1"/>
</dbReference>
<dbReference type="InterPro" id="IPR001138">
    <property type="entry name" value="Zn2Cys6_DnaBD"/>
</dbReference>
<dbReference type="KEGG" id="spaa:SPAPADRAFT_134248"/>